<comment type="similarity">
    <text evidence="13">Belongs to the group II decarboxylase family. Sphingosine-1-phosphate lyase subfamily.</text>
</comment>
<name>A0A6A6P895_9PEZI</name>
<comment type="pathway">
    <text evidence="4">Sphingolipid metabolism.</text>
</comment>
<sequence length="584" mass="62853">MPGSSRLPVSLRDSFAVAQQASGRQRILSLSINTYVLRNLVFALFLLRWSRVFLLNLRGYGLLGSLRRIYAAVRRAAYGVFFRLPVVRGRIRAQVDEAIGQLERKLVPAGPDVQRFTRLPPEAWSDERVQRELETLAGMEHTRWEDGRVSGAVYHGGKDLARIQTEAYEMFAVANPIHPDVFPGVRKMEAEIVAMVLSMFNAPEGAAGVTTSGGTESILSAVLSAREKARAERGITEPEMILPETAHTAFRKGGTYFGIKIHYVPCPAPTYKAQTSRISRLINRNTILLVGSAPNFPHGIIDDIAALSRLAVRHKLPLHVDCCLGSFLMPFLSRAGFPSETVDFRLPGVTSISVDTHKYGFAPKGNSCLLYRTRALRAHQYFVCPDWPGGVYASPGLAGSRPGALIAATWASLVRTGEEGYVSATHRIVGAAKRLEDALRRHPGLAPHLRVLGRPLVSCVAFGGAPAGAGAAAGAADGGVNVYAVADAMAARGWHLNALQDPPAVHVAVTVPVSGAVEELIGDLVASGKEGAKEEKIREMRGQAVNGKKKDGDNAVLYGVAGSLPHKGVVVELARGFLDTLYKA</sequence>
<dbReference type="GO" id="GO:0008117">
    <property type="term" value="F:sphinganine-1-phosphate aldolase activity"/>
    <property type="evidence" value="ECO:0007669"/>
    <property type="project" value="UniProtKB-EC"/>
</dbReference>
<keyword evidence="5" id="KW-0812">Transmembrane</keyword>
<evidence type="ECO:0000256" key="7">
    <source>
        <dbReference type="ARBA" id="ARBA00022898"/>
    </source>
</evidence>
<dbReference type="FunFam" id="3.40.640.10:FF:000020">
    <property type="entry name" value="sphingosine-1-phosphate lyase 1"/>
    <property type="match status" value="1"/>
</dbReference>
<evidence type="ECO:0000256" key="15">
    <source>
        <dbReference type="ARBA" id="ARBA00042568"/>
    </source>
</evidence>
<keyword evidence="9" id="KW-1133">Transmembrane helix</keyword>
<evidence type="ECO:0000256" key="8">
    <source>
        <dbReference type="ARBA" id="ARBA00022919"/>
    </source>
</evidence>
<evidence type="ECO:0000256" key="2">
    <source>
        <dbReference type="ARBA" id="ARBA00004389"/>
    </source>
</evidence>
<dbReference type="EC" id="4.1.2.27" evidence="14"/>
<evidence type="ECO:0000256" key="16">
    <source>
        <dbReference type="PIRSR" id="PIRSR602129-50"/>
    </source>
</evidence>
<keyword evidence="6" id="KW-0256">Endoplasmic reticulum</keyword>
<keyword evidence="12 17" id="KW-0456">Lyase</keyword>
<dbReference type="InterPro" id="IPR050477">
    <property type="entry name" value="GrpII_AminoAcid_Decarb"/>
</dbReference>
<evidence type="ECO:0000256" key="11">
    <source>
        <dbReference type="ARBA" id="ARBA00023136"/>
    </source>
</evidence>
<keyword evidence="10" id="KW-0443">Lipid metabolism</keyword>
<comment type="pathway">
    <text evidence="3">Lipid metabolism; sphingolipid metabolism.</text>
</comment>
<gene>
    <name evidence="18" type="ORF">BDY21DRAFT_280356</name>
</gene>
<keyword evidence="11" id="KW-0472">Membrane</keyword>
<evidence type="ECO:0000256" key="13">
    <source>
        <dbReference type="ARBA" id="ARBA00038302"/>
    </source>
</evidence>
<evidence type="ECO:0000313" key="19">
    <source>
        <dbReference type="Proteomes" id="UP000799766"/>
    </source>
</evidence>
<dbReference type="SUPFAM" id="SSF53383">
    <property type="entry name" value="PLP-dependent transferases"/>
    <property type="match status" value="1"/>
</dbReference>
<evidence type="ECO:0000256" key="1">
    <source>
        <dbReference type="ARBA" id="ARBA00001933"/>
    </source>
</evidence>
<evidence type="ECO:0000256" key="17">
    <source>
        <dbReference type="RuleBase" id="RU000382"/>
    </source>
</evidence>
<evidence type="ECO:0000256" key="10">
    <source>
        <dbReference type="ARBA" id="ARBA00023098"/>
    </source>
</evidence>
<keyword evidence="8" id="KW-0746">Sphingolipid metabolism</keyword>
<evidence type="ECO:0000313" key="18">
    <source>
        <dbReference type="EMBL" id="KAF2460231.1"/>
    </source>
</evidence>
<evidence type="ECO:0000256" key="14">
    <source>
        <dbReference type="ARBA" id="ARBA00038965"/>
    </source>
</evidence>
<evidence type="ECO:0000256" key="5">
    <source>
        <dbReference type="ARBA" id="ARBA00022692"/>
    </source>
</evidence>
<dbReference type="GO" id="GO:0019752">
    <property type="term" value="P:carboxylic acid metabolic process"/>
    <property type="evidence" value="ECO:0007669"/>
    <property type="project" value="InterPro"/>
</dbReference>
<feature type="modified residue" description="N6-(pyridoxal phosphate)lysine" evidence="16">
    <location>
        <position position="358"/>
    </location>
</feature>
<dbReference type="Gene3D" id="3.40.640.10">
    <property type="entry name" value="Type I PLP-dependent aspartate aminotransferase-like (Major domain)"/>
    <property type="match status" value="1"/>
</dbReference>
<evidence type="ECO:0000256" key="3">
    <source>
        <dbReference type="ARBA" id="ARBA00004760"/>
    </source>
</evidence>
<dbReference type="Pfam" id="PF00282">
    <property type="entry name" value="Pyridoxal_deC"/>
    <property type="match status" value="1"/>
</dbReference>
<evidence type="ECO:0000256" key="6">
    <source>
        <dbReference type="ARBA" id="ARBA00022824"/>
    </source>
</evidence>
<accession>A0A6A6P895</accession>
<dbReference type="AlphaFoldDB" id="A0A6A6P895"/>
<dbReference type="InterPro" id="IPR015422">
    <property type="entry name" value="PyrdxlP-dep_Trfase_small"/>
</dbReference>
<protein>
    <recommendedName>
        <fullName evidence="14">sphinganine-1-phosphate aldolase</fullName>
        <ecNumber evidence="14">4.1.2.27</ecNumber>
    </recommendedName>
    <alternativeName>
        <fullName evidence="15">Sphingosine-1-phosphate aldolase</fullName>
    </alternativeName>
</protein>
<dbReference type="OrthoDB" id="10254570at2759"/>
<dbReference type="InterPro" id="IPR015421">
    <property type="entry name" value="PyrdxlP-dep_Trfase_major"/>
</dbReference>
<reference evidence="18" key="1">
    <citation type="journal article" date="2020" name="Stud. Mycol.">
        <title>101 Dothideomycetes genomes: a test case for predicting lifestyles and emergence of pathogens.</title>
        <authorList>
            <person name="Haridas S."/>
            <person name="Albert R."/>
            <person name="Binder M."/>
            <person name="Bloem J."/>
            <person name="Labutti K."/>
            <person name="Salamov A."/>
            <person name="Andreopoulos B."/>
            <person name="Baker S."/>
            <person name="Barry K."/>
            <person name="Bills G."/>
            <person name="Bluhm B."/>
            <person name="Cannon C."/>
            <person name="Castanera R."/>
            <person name="Culley D."/>
            <person name="Daum C."/>
            <person name="Ezra D."/>
            <person name="Gonzalez J."/>
            <person name="Henrissat B."/>
            <person name="Kuo A."/>
            <person name="Liang C."/>
            <person name="Lipzen A."/>
            <person name="Lutzoni F."/>
            <person name="Magnuson J."/>
            <person name="Mondo S."/>
            <person name="Nolan M."/>
            <person name="Ohm R."/>
            <person name="Pangilinan J."/>
            <person name="Park H.-J."/>
            <person name="Ramirez L."/>
            <person name="Alfaro M."/>
            <person name="Sun H."/>
            <person name="Tritt A."/>
            <person name="Yoshinaga Y."/>
            <person name="Zwiers L.-H."/>
            <person name="Turgeon B."/>
            <person name="Goodwin S."/>
            <person name="Spatafora J."/>
            <person name="Crous P."/>
            <person name="Grigoriev I."/>
        </authorList>
    </citation>
    <scope>NUCLEOTIDE SEQUENCE</scope>
    <source>
        <strain evidence="18">ATCC 16933</strain>
    </source>
</reference>
<keyword evidence="7 16" id="KW-0663">Pyridoxal phosphate</keyword>
<organism evidence="18 19">
    <name type="scientific">Lineolata rhizophorae</name>
    <dbReference type="NCBI Taxonomy" id="578093"/>
    <lineage>
        <taxon>Eukaryota</taxon>
        <taxon>Fungi</taxon>
        <taxon>Dikarya</taxon>
        <taxon>Ascomycota</taxon>
        <taxon>Pezizomycotina</taxon>
        <taxon>Dothideomycetes</taxon>
        <taxon>Dothideomycetes incertae sedis</taxon>
        <taxon>Lineolatales</taxon>
        <taxon>Lineolataceae</taxon>
        <taxon>Lineolata</taxon>
    </lineage>
</organism>
<comment type="subcellular location">
    <subcellularLocation>
        <location evidence="2">Endoplasmic reticulum membrane</location>
        <topology evidence="2">Single-pass membrane protein</topology>
    </subcellularLocation>
</comment>
<dbReference type="PANTHER" id="PTHR42735:SF6">
    <property type="entry name" value="SPHINGOSINE-1-PHOSPHATE LYASE 1"/>
    <property type="match status" value="1"/>
</dbReference>
<evidence type="ECO:0000256" key="12">
    <source>
        <dbReference type="ARBA" id="ARBA00023239"/>
    </source>
</evidence>
<dbReference type="GO" id="GO:0030170">
    <property type="term" value="F:pyridoxal phosphate binding"/>
    <property type="evidence" value="ECO:0007669"/>
    <property type="project" value="InterPro"/>
</dbReference>
<dbReference type="Proteomes" id="UP000799766">
    <property type="component" value="Unassembled WGS sequence"/>
</dbReference>
<dbReference type="InterPro" id="IPR002129">
    <property type="entry name" value="PyrdxlP-dep_de-COase"/>
</dbReference>
<dbReference type="Gene3D" id="6.10.140.2150">
    <property type="match status" value="1"/>
</dbReference>
<dbReference type="InterPro" id="IPR015424">
    <property type="entry name" value="PyrdxlP-dep_Trfase"/>
</dbReference>
<evidence type="ECO:0000256" key="4">
    <source>
        <dbReference type="ARBA" id="ARBA00004991"/>
    </source>
</evidence>
<dbReference type="GO" id="GO:0030149">
    <property type="term" value="P:sphingolipid catabolic process"/>
    <property type="evidence" value="ECO:0007669"/>
    <property type="project" value="TreeGrafter"/>
</dbReference>
<keyword evidence="19" id="KW-1185">Reference proteome</keyword>
<dbReference type="Gene3D" id="3.90.1150.10">
    <property type="entry name" value="Aspartate Aminotransferase, domain 1"/>
    <property type="match status" value="1"/>
</dbReference>
<proteinExistence type="inferred from homology"/>
<evidence type="ECO:0000256" key="9">
    <source>
        <dbReference type="ARBA" id="ARBA00022989"/>
    </source>
</evidence>
<dbReference type="PANTHER" id="PTHR42735">
    <property type="match status" value="1"/>
</dbReference>
<dbReference type="EMBL" id="MU001673">
    <property type="protein sequence ID" value="KAF2460231.1"/>
    <property type="molecule type" value="Genomic_DNA"/>
</dbReference>
<dbReference type="GO" id="GO:0005789">
    <property type="term" value="C:endoplasmic reticulum membrane"/>
    <property type="evidence" value="ECO:0007669"/>
    <property type="project" value="UniProtKB-SubCell"/>
</dbReference>
<comment type="cofactor">
    <cofactor evidence="1 16 17">
        <name>pyridoxal 5'-phosphate</name>
        <dbReference type="ChEBI" id="CHEBI:597326"/>
    </cofactor>
</comment>